<sequence length="87" mass="9710">MRCFICGDDAWLISKTGTYAACDCRTCGLYRVEGAWFQRSAAPIPTEQFRAFLQLQREESPDDTPVISSESARSLLTLNQLNTSQAT</sequence>
<proteinExistence type="predicted"/>
<dbReference type="AlphaFoldDB" id="A0A1I1W2U5"/>
<dbReference type="Proteomes" id="UP000243950">
    <property type="component" value="Unassembled WGS sequence"/>
</dbReference>
<organism evidence="1 2">
    <name type="scientific">Pseudomonas straminea</name>
    <dbReference type="NCBI Taxonomy" id="47882"/>
    <lineage>
        <taxon>Bacteria</taxon>
        <taxon>Pseudomonadati</taxon>
        <taxon>Pseudomonadota</taxon>
        <taxon>Gammaproteobacteria</taxon>
        <taxon>Pseudomonadales</taxon>
        <taxon>Pseudomonadaceae</taxon>
        <taxon>Phytopseudomonas</taxon>
    </lineage>
</organism>
<reference evidence="2" key="1">
    <citation type="submission" date="2016-10" db="EMBL/GenBank/DDBJ databases">
        <authorList>
            <person name="Varghese N."/>
            <person name="Submissions S."/>
        </authorList>
    </citation>
    <scope>NUCLEOTIDE SEQUENCE [LARGE SCALE GENOMIC DNA]</scope>
    <source>
        <strain evidence="2">JCM 2783</strain>
    </source>
</reference>
<evidence type="ECO:0000313" key="2">
    <source>
        <dbReference type="Proteomes" id="UP000243950"/>
    </source>
</evidence>
<name>A0A1I1W2U5_PSEOC</name>
<dbReference type="RefSeq" id="WP_093504498.1">
    <property type="nucleotide sequence ID" value="NZ_BSSG01000005.1"/>
</dbReference>
<accession>A0A1I1W2U5</accession>
<gene>
    <name evidence="1" type="ORF">SAMN05216372_105130</name>
</gene>
<protein>
    <submittedName>
        <fullName evidence="1">Uncharacterized protein</fullName>
    </submittedName>
</protein>
<dbReference type="EMBL" id="FOMO01000005">
    <property type="protein sequence ID" value="SFD88708.1"/>
    <property type="molecule type" value="Genomic_DNA"/>
</dbReference>
<keyword evidence="2" id="KW-1185">Reference proteome</keyword>
<evidence type="ECO:0000313" key="1">
    <source>
        <dbReference type="EMBL" id="SFD88708.1"/>
    </source>
</evidence>